<feature type="transmembrane region" description="Helical" evidence="18">
    <location>
        <begin position="186"/>
        <end position="207"/>
    </location>
</feature>
<evidence type="ECO:0000256" key="3">
    <source>
        <dbReference type="ARBA" id="ARBA00012438"/>
    </source>
</evidence>
<dbReference type="InterPro" id="IPR008207">
    <property type="entry name" value="Sig_transdc_His_kin_Hpt_dom"/>
</dbReference>
<dbReference type="CDD" id="cd17546">
    <property type="entry name" value="REC_hyHK_CKI1_RcsC-like"/>
    <property type="match status" value="2"/>
</dbReference>
<evidence type="ECO:0000313" key="24">
    <source>
        <dbReference type="EMBL" id="OQK17383.1"/>
    </source>
</evidence>
<evidence type="ECO:0000256" key="5">
    <source>
        <dbReference type="ARBA" id="ARBA00022553"/>
    </source>
</evidence>
<keyword evidence="8" id="KW-0547">Nucleotide-binding</keyword>
<dbReference type="PRINTS" id="PR00344">
    <property type="entry name" value="BCTRLSENSOR"/>
</dbReference>
<comment type="subunit">
    <text evidence="14">At low DSF concentrations, interacts with RpfF.</text>
</comment>
<evidence type="ECO:0000256" key="18">
    <source>
        <dbReference type="SAM" id="Phobius"/>
    </source>
</evidence>
<evidence type="ECO:0000256" key="2">
    <source>
        <dbReference type="ARBA" id="ARBA00004651"/>
    </source>
</evidence>
<dbReference type="InterPro" id="IPR036097">
    <property type="entry name" value="HisK_dim/P_sf"/>
</dbReference>
<keyword evidence="25" id="KW-1185">Reference proteome</keyword>
<evidence type="ECO:0000256" key="4">
    <source>
        <dbReference type="ARBA" id="ARBA00022475"/>
    </source>
</evidence>
<dbReference type="CDD" id="cd00088">
    <property type="entry name" value="HPT"/>
    <property type="match status" value="1"/>
</dbReference>
<feature type="modified residue" description="4-aspartylphosphate" evidence="17">
    <location>
        <position position="1347"/>
    </location>
</feature>
<dbReference type="InterPro" id="IPR011006">
    <property type="entry name" value="CheY-like_superfamily"/>
</dbReference>
<feature type="domain" description="CHASE" evidence="22">
    <location>
        <begin position="356"/>
        <end position="589"/>
    </location>
</feature>
<dbReference type="SUPFAM" id="SSF47226">
    <property type="entry name" value="Histidine-containing phosphotransfer domain, HPT domain"/>
    <property type="match status" value="1"/>
</dbReference>
<feature type="transmembrane region" description="Helical" evidence="18">
    <location>
        <begin position="46"/>
        <end position="66"/>
    </location>
</feature>
<dbReference type="Pfam" id="PF00072">
    <property type="entry name" value="Response_reg"/>
    <property type="match status" value="2"/>
</dbReference>
<dbReference type="CDD" id="cd16922">
    <property type="entry name" value="HATPase_EvgS-ArcB-TorS-like"/>
    <property type="match status" value="1"/>
</dbReference>
<keyword evidence="10" id="KW-0067">ATP-binding</keyword>
<dbReference type="SMART" id="SM00448">
    <property type="entry name" value="REC"/>
    <property type="match status" value="2"/>
</dbReference>
<reference evidence="24 25" key="1">
    <citation type="submission" date="2015-12" db="EMBL/GenBank/DDBJ databases">
        <authorList>
            <person name="Shamseldin A."/>
            <person name="Moawad H."/>
            <person name="Abd El-Rahim W.M."/>
            <person name="Sadowsky M.J."/>
        </authorList>
    </citation>
    <scope>NUCLEOTIDE SEQUENCE [LARGE SCALE GENOMIC DNA]</scope>
    <source>
        <strain evidence="24 25">WF1</strain>
    </source>
</reference>
<dbReference type="InterPro" id="IPR001789">
    <property type="entry name" value="Sig_transdc_resp-reg_receiver"/>
</dbReference>
<dbReference type="InterPro" id="IPR001610">
    <property type="entry name" value="PAC"/>
</dbReference>
<dbReference type="PROSITE" id="PS50839">
    <property type="entry name" value="CHASE"/>
    <property type="match status" value="1"/>
</dbReference>
<dbReference type="PANTHER" id="PTHR45339">
    <property type="entry name" value="HYBRID SIGNAL TRANSDUCTION HISTIDINE KINASE J"/>
    <property type="match status" value="1"/>
</dbReference>
<comment type="catalytic activity">
    <reaction evidence="1">
        <text>ATP + protein L-histidine = ADP + protein N-phospho-L-histidine.</text>
        <dbReference type="EC" id="2.7.13.3"/>
    </reaction>
</comment>
<keyword evidence="4" id="KW-1003">Cell membrane</keyword>
<feature type="domain" description="PAC" evidence="21">
    <location>
        <begin position="711"/>
        <end position="763"/>
    </location>
</feature>
<dbReference type="NCBIfam" id="TIGR00229">
    <property type="entry name" value="sensory_box"/>
    <property type="match status" value="2"/>
</dbReference>
<evidence type="ECO:0000256" key="1">
    <source>
        <dbReference type="ARBA" id="ARBA00000085"/>
    </source>
</evidence>
<evidence type="ECO:0000256" key="13">
    <source>
        <dbReference type="ARBA" id="ARBA00023136"/>
    </source>
</evidence>
<feature type="transmembrane region" description="Helical" evidence="18">
    <location>
        <begin position="260"/>
        <end position="279"/>
    </location>
</feature>
<dbReference type="FunFam" id="3.30.565.10:FF:000010">
    <property type="entry name" value="Sensor histidine kinase RcsC"/>
    <property type="match status" value="1"/>
</dbReference>
<dbReference type="PROSITE" id="PS50109">
    <property type="entry name" value="HIS_KIN"/>
    <property type="match status" value="1"/>
</dbReference>
<dbReference type="Proteomes" id="UP000191980">
    <property type="component" value="Unassembled WGS sequence"/>
</dbReference>
<dbReference type="InterPro" id="IPR005467">
    <property type="entry name" value="His_kinase_dom"/>
</dbReference>
<dbReference type="RefSeq" id="WP_080521994.1">
    <property type="nucleotide sequence ID" value="NZ_LPUF01000001.1"/>
</dbReference>
<dbReference type="STRING" id="1420851.AU255_05750"/>
<dbReference type="SUPFAM" id="SSF55874">
    <property type="entry name" value="ATPase domain of HSP90 chaperone/DNA topoisomerase II/histidine kinase"/>
    <property type="match status" value="1"/>
</dbReference>
<dbReference type="InterPro" id="IPR013655">
    <property type="entry name" value="PAS_fold_3"/>
</dbReference>
<keyword evidence="12" id="KW-0902">Two-component regulatory system</keyword>
<feature type="domain" description="Response regulatory" evidence="20">
    <location>
        <begin position="1298"/>
        <end position="1414"/>
    </location>
</feature>
<dbReference type="InterPro" id="IPR004358">
    <property type="entry name" value="Sig_transdc_His_kin-like_C"/>
</dbReference>
<feature type="domain" description="PAC" evidence="21">
    <location>
        <begin position="840"/>
        <end position="892"/>
    </location>
</feature>
<evidence type="ECO:0000256" key="8">
    <source>
        <dbReference type="ARBA" id="ARBA00022741"/>
    </source>
</evidence>
<dbReference type="GO" id="GO:0005524">
    <property type="term" value="F:ATP binding"/>
    <property type="evidence" value="ECO:0007669"/>
    <property type="project" value="UniProtKB-KW"/>
</dbReference>
<keyword evidence="7 18" id="KW-0812">Transmembrane</keyword>
<dbReference type="InterPro" id="IPR006189">
    <property type="entry name" value="CHASE_dom"/>
</dbReference>
<dbReference type="Gene3D" id="3.30.565.10">
    <property type="entry name" value="Histidine kinase-like ATPase, C-terminal domain"/>
    <property type="match status" value="1"/>
</dbReference>
<dbReference type="GO" id="GO:0005886">
    <property type="term" value="C:plasma membrane"/>
    <property type="evidence" value="ECO:0007669"/>
    <property type="project" value="UniProtKB-SubCell"/>
</dbReference>
<evidence type="ECO:0000259" key="23">
    <source>
        <dbReference type="PROSITE" id="PS50894"/>
    </source>
</evidence>
<dbReference type="SMART" id="SM00387">
    <property type="entry name" value="HATPase_c"/>
    <property type="match status" value="1"/>
</dbReference>
<dbReference type="InterPro" id="IPR042240">
    <property type="entry name" value="CHASE_sf"/>
</dbReference>
<dbReference type="Pfam" id="PF01627">
    <property type="entry name" value="Hpt"/>
    <property type="match status" value="1"/>
</dbReference>
<dbReference type="Gene3D" id="1.10.287.130">
    <property type="match status" value="1"/>
</dbReference>
<comment type="caution">
    <text evidence="24">The sequence shown here is derived from an EMBL/GenBank/DDBJ whole genome shotgun (WGS) entry which is preliminary data.</text>
</comment>
<evidence type="ECO:0000259" key="21">
    <source>
        <dbReference type="PROSITE" id="PS50113"/>
    </source>
</evidence>
<dbReference type="GO" id="GO:0000155">
    <property type="term" value="F:phosphorelay sensor kinase activity"/>
    <property type="evidence" value="ECO:0007669"/>
    <property type="project" value="InterPro"/>
</dbReference>
<sequence>MQTKLSKRSFSFSCVIISGTLSLLLGLLVLTGWYTHNLELIQVNSAFVPMQYNTALSFVLAGLGLLTLAFNRFFITLLLGSLTFLLSFATLVQYIAGVDLSIDQLFMEHYVNIEIIQPGRIAPNTALCFALTGLSILLACLFKQKNYTNGALGTLGVIIAGLGIVAFTGYFAGLETAYGWGHLSKMAIHTTLGFIILGLGLFAFAWHQEKQYYQGKPKWLYFPIGIASLTMTLAFWQALIAQTPEKFEYASYNALASNSVLLLGTVLSLILVYVSRSVLLRDSQQRTAILLTYMPVVVLATGLFLGLSLFSLLHHHFQETVYNKFRAAVKSHVQSIEYGITPYLESLYSIRAGFDSSDFIDRNEFHLLVARLTKQYPGITALEWVPKVSNDERAAYEKRAKETLKIDFSFIDQNTQGNIIQEHQHKWYYPVYYVEPLNANIKVLGFDLGSNPQIFKSMMKSVITNAPTASLRQQLFQSTRNNNEFIIYLPVFKQNSPIATADQRQQSFKGFAVAILNVGQMIEAILSRHARMSGLDIEFQDNNTTEEQFLYLHTAPHSTNNQDITNAYTQHVYQTEETMRFADREWKITAKSASSNLYPAWSSDSLHLPTAIFILSSMLAFYLRRAGLREIEHYELLAYQTALLDAIPNPIFVFNEQQKFSSCNRAYEHFFNIQREDYLGLPATALDFYSEATKQAFYQANLAMKNKNGSTHEEIAITTQTGRTADIIYWRTIFTLGDGKSAGIIGILIDITERKQAELALLQSEQRFDLTVAGSGVGLWDYDIPSGEIWYSERFREMLGYMSTKDFPNVLKSWINNLHPDDREKTLAAFSAHLQKNVAYDVEYRLLTRSGEYRWFHMRGMSLRDNTGKSYRAAGSLTDITELKLAQETAEIAQYAAEEANQSKSDFLANMSHEIRTPMNAIIGMSYLALKTDLDRKQRNYIEKVNRSAEALLGIINDILDFSKIEAGKMDMENIDFRFEDVLENMANLLSLKTEESGLELLFDIDPKMPMALKGDPLRLGQILINLGNNAVKFTEHGEVVLSTRVLESDAKHIKIQFSIRDTGIGMTKEQQKKLFQSFVQADGSTTRKFGGTGLGLVICKKLTEMMDGEIWVESELGQGTTFSFSAVFGIAENIIQSGKINIPEHLSVLVVDDNKSAREIISGILESFDYTTTSVTSGLEAIEKVEQAEQQGHAYDLVIMDWKMPGMDGVEAIRKLQNDPKVSKIPAIIMVTAYDKEELTEKAKDIEHLNVLTKPTNASFLFDTIMRAFGRNIPSNSRRNVRQEGYTEALRHLRGANILLVEDNEINQELALELLSNSGINVTLAENGQEAVDIIQQQSFDGVLMDIQMPVMDGYCATKIIRELEIGKQLPIIAMTANAMSSDIEHARQAGMNDHISKPINVAEMFVTMAKWISPTPAVNQTYLPRASAIQTQKEPEPELPELNGIDCKAGLAITQGNKKLYRRLLLKFLDSEQNFTEKFHQALLSDDVAAATRVAHTLKGVAGNIGAHEIQKAAQALELACQSKADNAELEVLLDEVIAVLTPVLESLKQIQQVQEPDSINTQEITAAEQISLFEKLLKLLLEDDADAVDVLEDIVDRMGTSSEARQLKPLEKLIEQYAYDDAIVIVKAMLKKLS</sequence>
<evidence type="ECO:0000256" key="6">
    <source>
        <dbReference type="ARBA" id="ARBA00022679"/>
    </source>
</evidence>
<dbReference type="Gene3D" id="3.30.450.20">
    <property type="entry name" value="PAS domain"/>
    <property type="match status" value="2"/>
</dbReference>
<feature type="domain" description="Histidine kinase" evidence="19">
    <location>
        <begin position="910"/>
        <end position="1131"/>
    </location>
</feature>
<dbReference type="GO" id="GO:0006355">
    <property type="term" value="P:regulation of DNA-templated transcription"/>
    <property type="evidence" value="ECO:0007669"/>
    <property type="project" value="InterPro"/>
</dbReference>
<dbReference type="SMART" id="SM00388">
    <property type="entry name" value="HisKA"/>
    <property type="match status" value="1"/>
</dbReference>
<dbReference type="PROSITE" id="PS50110">
    <property type="entry name" value="RESPONSE_REGULATORY"/>
    <property type="match status" value="2"/>
</dbReference>
<feature type="modified residue" description="4-aspartylphosphate" evidence="17">
    <location>
        <position position="1202"/>
    </location>
</feature>
<dbReference type="InterPro" id="IPR003661">
    <property type="entry name" value="HisK_dim/P_dom"/>
</dbReference>
<dbReference type="Gene3D" id="3.40.50.2300">
    <property type="match status" value="2"/>
</dbReference>
<dbReference type="Pfam" id="PF02518">
    <property type="entry name" value="HATPase_c"/>
    <property type="match status" value="1"/>
</dbReference>
<evidence type="ECO:0000259" key="19">
    <source>
        <dbReference type="PROSITE" id="PS50109"/>
    </source>
</evidence>
<keyword evidence="11 18" id="KW-1133">Transmembrane helix</keyword>
<dbReference type="SMART" id="SM01079">
    <property type="entry name" value="CHASE"/>
    <property type="match status" value="1"/>
</dbReference>
<evidence type="ECO:0000259" key="22">
    <source>
        <dbReference type="PROSITE" id="PS50839"/>
    </source>
</evidence>
<evidence type="ECO:0000256" key="9">
    <source>
        <dbReference type="ARBA" id="ARBA00022777"/>
    </source>
</evidence>
<dbReference type="SMART" id="SM00086">
    <property type="entry name" value="PAC"/>
    <property type="match status" value="2"/>
</dbReference>
<dbReference type="SUPFAM" id="SSF52172">
    <property type="entry name" value="CheY-like"/>
    <property type="match status" value="2"/>
</dbReference>
<feature type="transmembrane region" description="Helical" evidence="18">
    <location>
        <begin position="12"/>
        <end position="34"/>
    </location>
</feature>
<gene>
    <name evidence="24" type="ORF">AU255_05750</name>
</gene>
<dbReference type="Pfam" id="PF00512">
    <property type="entry name" value="HisKA"/>
    <property type="match status" value="1"/>
</dbReference>
<dbReference type="Pfam" id="PF00989">
    <property type="entry name" value="PAS"/>
    <property type="match status" value="1"/>
</dbReference>
<evidence type="ECO:0000256" key="11">
    <source>
        <dbReference type="ARBA" id="ARBA00022989"/>
    </source>
</evidence>
<dbReference type="InterPro" id="IPR000014">
    <property type="entry name" value="PAS"/>
</dbReference>
<dbReference type="SUPFAM" id="SSF47384">
    <property type="entry name" value="Homodimeric domain of signal transducing histidine kinase"/>
    <property type="match status" value="1"/>
</dbReference>
<dbReference type="OrthoDB" id="9810730at2"/>
<keyword evidence="9" id="KW-0418">Kinase</keyword>
<dbReference type="InterPro" id="IPR003594">
    <property type="entry name" value="HATPase_dom"/>
</dbReference>
<dbReference type="InterPro" id="IPR035965">
    <property type="entry name" value="PAS-like_dom_sf"/>
</dbReference>
<dbReference type="SMART" id="SM00091">
    <property type="entry name" value="PAS"/>
    <property type="match status" value="2"/>
</dbReference>
<evidence type="ECO:0000256" key="10">
    <source>
        <dbReference type="ARBA" id="ARBA00022840"/>
    </source>
</evidence>
<dbReference type="CDD" id="cd00130">
    <property type="entry name" value="PAS"/>
    <property type="match status" value="2"/>
</dbReference>
<evidence type="ECO:0000256" key="15">
    <source>
        <dbReference type="ARBA" id="ARBA00068150"/>
    </source>
</evidence>
<evidence type="ECO:0000256" key="16">
    <source>
        <dbReference type="PROSITE-ProRule" id="PRU00110"/>
    </source>
</evidence>
<dbReference type="InterPro" id="IPR013767">
    <property type="entry name" value="PAS_fold"/>
</dbReference>
<evidence type="ECO:0000313" key="25">
    <source>
        <dbReference type="Proteomes" id="UP000191980"/>
    </source>
</evidence>
<evidence type="ECO:0000256" key="12">
    <source>
        <dbReference type="ARBA" id="ARBA00023012"/>
    </source>
</evidence>
<dbReference type="InterPro" id="IPR000700">
    <property type="entry name" value="PAS-assoc_C"/>
</dbReference>
<dbReference type="FunFam" id="1.10.287.130:FF:000002">
    <property type="entry name" value="Two-component osmosensing histidine kinase"/>
    <property type="match status" value="1"/>
</dbReference>
<feature type="domain" description="HPt" evidence="23">
    <location>
        <begin position="1459"/>
        <end position="1557"/>
    </location>
</feature>
<dbReference type="Pfam" id="PF03924">
    <property type="entry name" value="CHASE"/>
    <property type="match status" value="1"/>
</dbReference>
<dbReference type="SMART" id="SM00073">
    <property type="entry name" value="HPT"/>
    <property type="match status" value="1"/>
</dbReference>
<dbReference type="EC" id="2.7.13.3" evidence="3"/>
<feature type="modified residue" description="Phosphohistidine" evidence="16">
    <location>
        <position position="1498"/>
    </location>
</feature>
<dbReference type="PROSITE" id="PS50113">
    <property type="entry name" value="PAC"/>
    <property type="match status" value="2"/>
</dbReference>
<dbReference type="Gene3D" id="3.30.450.350">
    <property type="entry name" value="CHASE domain"/>
    <property type="match status" value="1"/>
</dbReference>
<evidence type="ECO:0000259" key="20">
    <source>
        <dbReference type="PROSITE" id="PS50110"/>
    </source>
</evidence>
<dbReference type="InterPro" id="IPR036641">
    <property type="entry name" value="HPT_dom_sf"/>
</dbReference>
<proteinExistence type="predicted"/>
<keyword evidence="13 18" id="KW-0472">Membrane</keyword>
<feature type="transmembrane region" description="Helical" evidence="18">
    <location>
        <begin position="219"/>
        <end position="240"/>
    </location>
</feature>
<feature type="transmembrane region" description="Helical" evidence="18">
    <location>
        <begin position="291"/>
        <end position="313"/>
    </location>
</feature>
<evidence type="ECO:0000256" key="7">
    <source>
        <dbReference type="ARBA" id="ARBA00022692"/>
    </source>
</evidence>
<dbReference type="SUPFAM" id="SSF55785">
    <property type="entry name" value="PYP-like sensor domain (PAS domain)"/>
    <property type="match status" value="2"/>
</dbReference>
<evidence type="ECO:0000256" key="14">
    <source>
        <dbReference type="ARBA" id="ARBA00064003"/>
    </source>
</evidence>
<protein>
    <recommendedName>
        <fullName evidence="15">Sensory/regulatory protein RpfC</fullName>
        <ecNumber evidence="3">2.7.13.3</ecNumber>
    </recommendedName>
</protein>
<dbReference type="EMBL" id="LPUF01000001">
    <property type="protein sequence ID" value="OQK17383.1"/>
    <property type="molecule type" value="Genomic_DNA"/>
</dbReference>
<feature type="transmembrane region" description="Helical" evidence="18">
    <location>
        <begin position="154"/>
        <end position="174"/>
    </location>
</feature>
<dbReference type="PANTHER" id="PTHR45339:SF1">
    <property type="entry name" value="HYBRID SIGNAL TRANSDUCTION HISTIDINE KINASE J"/>
    <property type="match status" value="1"/>
</dbReference>
<dbReference type="InterPro" id="IPR036890">
    <property type="entry name" value="HATPase_C_sf"/>
</dbReference>
<evidence type="ECO:0000256" key="17">
    <source>
        <dbReference type="PROSITE-ProRule" id="PRU00169"/>
    </source>
</evidence>
<dbReference type="Gene3D" id="1.20.120.160">
    <property type="entry name" value="HPT domain"/>
    <property type="match status" value="1"/>
</dbReference>
<feature type="domain" description="Response regulatory" evidence="20">
    <location>
        <begin position="1148"/>
        <end position="1270"/>
    </location>
</feature>
<comment type="subcellular location">
    <subcellularLocation>
        <location evidence="2">Cell membrane</location>
        <topology evidence="2">Multi-pass membrane protein</topology>
    </subcellularLocation>
</comment>
<feature type="transmembrane region" description="Helical" evidence="18">
    <location>
        <begin position="121"/>
        <end position="142"/>
    </location>
</feature>
<organism evidence="24 25">
    <name type="scientific">Methyloprofundus sedimenti</name>
    <dbReference type="NCBI Taxonomy" id="1420851"/>
    <lineage>
        <taxon>Bacteria</taxon>
        <taxon>Pseudomonadati</taxon>
        <taxon>Pseudomonadota</taxon>
        <taxon>Gammaproteobacteria</taxon>
        <taxon>Methylococcales</taxon>
        <taxon>Methylococcaceae</taxon>
        <taxon>Methyloprofundus</taxon>
    </lineage>
</organism>
<keyword evidence="6" id="KW-0808">Transferase</keyword>
<keyword evidence="5 17" id="KW-0597">Phosphoprotein</keyword>
<name>A0A1V8M7M2_9GAMM</name>
<accession>A0A1V8M7M2</accession>
<dbReference type="PROSITE" id="PS50894">
    <property type="entry name" value="HPT"/>
    <property type="match status" value="1"/>
</dbReference>
<dbReference type="CDD" id="cd00082">
    <property type="entry name" value="HisKA"/>
    <property type="match status" value="1"/>
</dbReference>
<dbReference type="Pfam" id="PF08447">
    <property type="entry name" value="PAS_3"/>
    <property type="match status" value="1"/>
</dbReference>
<feature type="transmembrane region" description="Helical" evidence="18">
    <location>
        <begin position="73"/>
        <end position="96"/>
    </location>
</feature>